<comment type="caution">
    <text evidence="9">The sequence shown here is derived from an EMBL/GenBank/DDBJ whole genome shotgun (WGS) entry which is preliminary data.</text>
</comment>
<dbReference type="PANTHER" id="PTHR30572">
    <property type="entry name" value="MEMBRANE COMPONENT OF TRANSPORTER-RELATED"/>
    <property type="match status" value="1"/>
</dbReference>
<dbReference type="Pfam" id="PF02687">
    <property type="entry name" value="FtsX"/>
    <property type="match status" value="2"/>
</dbReference>
<dbReference type="InterPro" id="IPR050250">
    <property type="entry name" value="Macrolide_Exporter_MacB"/>
</dbReference>
<dbReference type="InterPro" id="IPR025857">
    <property type="entry name" value="MacB_PCD"/>
</dbReference>
<evidence type="ECO:0000256" key="1">
    <source>
        <dbReference type="ARBA" id="ARBA00004651"/>
    </source>
</evidence>
<dbReference type="EMBL" id="JARYGZ010000001">
    <property type="protein sequence ID" value="MDH7637553.1"/>
    <property type="molecule type" value="Genomic_DNA"/>
</dbReference>
<feature type="transmembrane region" description="Helical" evidence="6">
    <location>
        <begin position="683"/>
        <end position="703"/>
    </location>
</feature>
<dbReference type="RefSeq" id="WP_281042904.1">
    <property type="nucleotide sequence ID" value="NZ_JARYGZ010000001.1"/>
</dbReference>
<feature type="transmembrane region" description="Helical" evidence="6">
    <location>
        <begin position="421"/>
        <end position="441"/>
    </location>
</feature>
<comment type="subcellular location">
    <subcellularLocation>
        <location evidence="1">Cell membrane</location>
        <topology evidence="1">Multi-pass membrane protein</topology>
    </subcellularLocation>
</comment>
<organism evidence="9 10">
    <name type="scientific">Sphingomonas oryzagri</name>
    <dbReference type="NCBI Taxonomy" id="3042314"/>
    <lineage>
        <taxon>Bacteria</taxon>
        <taxon>Pseudomonadati</taxon>
        <taxon>Pseudomonadota</taxon>
        <taxon>Alphaproteobacteria</taxon>
        <taxon>Sphingomonadales</taxon>
        <taxon>Sphingomonadaceae</taxon>
        <taxon>Sphingomonas</taxon>
    </lineage>
</organism>
<feature type="transmembrane region" description="Helical" evidence="6">
    <location>
        <begin position="20"/>
        <end position="41"/>
    </location>
</feature>
<feature type="domain" description="MacB-like periplasmic core" evidence="8">
    <location>
        <begin position="21"/>
        <end position="237"/>
    </location>
</feature>
<gene>
    <name evidence="9" type="ORF">QGN17_02305</name>
</gene>
<keyword evidence="10" id="KW-1185">Reference proteome</keyword>
<name>A0ABT6MWY3_9SPHN</name>
<evidence type="ECO:0000313" key="10">
    <source>
        <dbReference type="Proteomes" id="UP001160625"/>
    </source>
</evidence>
<protein>
    <submittedName>
        <fullName evidence="9">ABC transporter permease</fullName>
    </submittedName>
</protein>
<evidence type="ECO:0000259" key="8">
    <source>
        <dbReference type="Pfam" id="PF12704"/>
    </source>
</evidence>
<reference evidence="9" key="1">
    <citation type="submission" date="2023-04" db="EMBL/GenBank/DDBJ databases">
        <title>Sphingomonas sp. MAHUQ-71 isolated from rice field.</title>
        <authorList>
            <person name="Huq M.A."/>
        </authorList>
    </citation>
    <scope>NUCLEOTIDE SEQUENCE</scope>
    <source>
        <strain evidence="9">MAHUQ-71</strain>
    </source>
</reference>
<feature type="transmembrane region" description="Helical" evidence="6">
    <location>
        <begin position="324"/>
        <end position="347"/>
    </location>
</feature>
<feature type="transmembrane region" description="Helical" evidence="6">
    <location>
        <begin position="770"/>
        <end position="789"/>
    </location>
</feature>
<feature type="transmembrane region" description="Helical" evidence="6">
    <location>
        <begin position="277"/>
        <end position="303"/>
    </location>
</feature>
<keyword evidence="2" id="KW-1003">Cell membrane</keyword>
<dbReference type="Proteomes" id="UP001160625">
    <property type="component" value="Unassembled WGS sequence"/>
</dbReference>
<dbReference type="InterPro" id="IPR003838">
    <property type="entry name" value="ABC3_permease_C"/>
</dbReference>
<evidence type="ECO:0000256" key="4">
    <source>
        <dbReference type="ARBA" id="ARBA00022989"/>
    </source>
</evidence>
<keyword evidence="5 6" id="KW-0472">Membrane</keyword>
<feature type="domain" description="ABC3 transporter permease C-terminal" evidence="7">
    <location>
        <begin position="687"/>
        <end position="798"/>
    </location>
</feature>
<sequence>MNRFALISFYRSLVRHKLYAALNIGGLAVGIAVFLVLTLYVRFETGYETFLPHHEQAYLLKNRWTLHGVKAADYDGSMGGLLEQLRQDFPETVGTRMKGAQATVLRNGNATTEGAELVDPSFFDVIDVPVIEGDARAALAAPNNVLISQKIAKKYFPGGHAIGQRMTIALFGVSRDYRVAAILADAPRDTELDWDIVMRLVPTQIPGSNWYHWGSATLSTYLRFPNEAAMRAYSARLPAFIDRRAQHDFTNGRPSDQLAFPLVPIRDVHLSRPGGKLAVTTLGLVGVLTLLIAIINYVNLATARAGLRARGVAMRKVLGASRGALVRHFLSEAIATALAAALIGLALAEMALPVVNAAGDVTLTIDYVFVVPLLALLAIVVGVAAGLYPALLLSRFPAAAVLASARSPGGGRTGTRLREGLVVIQFALAIAFLIGTGVLFAQTSHLRSADLGFRRDGLMVISSFGSQSLNDGQRASLLAAFRSLPMTVAVTTADSAPGDESYTNATGIYRPGQSEDSAPSISTYSIGKDWFATNDARLAAGRFLDTAHRQDDSGLTGTGTANVVINRAALSKFGFRNPDEAIGQTVLETEPDGPAQPRVIVGVIDNIRFHSPRKELAGALYHYTSQPMEYTVASVRFQGDPQIALSAFRNAWRGIAPEVPFEAKTAAQNLTRYYKPDDRAARLFGIGAGLAVLIGCVGLWGLASFNTARRVKEVGIRKTLGASSTDIVRLLVGQFLRPVLIANLFAWPLAFLAMRTWLAGFEDRIALSPLYFVAATVISLLIAVATVIAQSLRAARAAPAWALRHE</sequence>
<evidence type="ECO:0000259" key="7">
    <source>
        <dbReference type="Pfam" id="PF02687"/>
    </source>
</evidence>
<evidence type="ECO:0000313" key="9">
    <source>
        <dbReference type="EMBL" id="MDH7637553.1"/>
    </source>
</evidence>
<evidence type="ECO:0000256" key="6">
    <source>
        <dbReference type="SAM" id="Phobius"/>
    </source>
</evidence>
<evidence type="ECO:0000256" key="5">
    <source>
        <dbReference type="ARBA" id="ARBA00023136"/>
    </source>
</evidence>
<dbReference type="Pfam" id="PF12704">
    <property type="entry name" value="MacB_PCD"/>
    <property type="match status" value="1"/>
</dbReference>
<evidence type="ECO:0000256" key="2">
    <source>
        <dbReference type="ARBA" id="ARBA00022475"/>
    </source>
</evidence>
<feature type="transmembrane region" description="Helical" evidence="6">
    <location>
        <begin position="739"/>
        <end position="758"/>
    </location>
</feature>
<keyword evidence="3 6" id="KW-0812">Transmembrane</keyword>
<evidence type="ECO:0000256" key="3">
    <source>
        <dbReference type="ARBA" id="ARBA00022692"/>
    </source>
</evidence>
<keyword evidence="4 6" id="KW-1133">Transmembrane helix</keyword>
<accession>A0ABT6MWY3</accession>
<feature type="transmembrane region" description="Helical" evidence="6">
    <location>
        <begin position="367"/>
        <end position="388"/>
    </location>
</feature>
<feature type="domain" description="ABC3 transporter permease C-terminal" evidence="7">
    <location>
        <begin position="284"/>
        <end position="396"/>
    </location>
</feature>
<proteinExistence type="predicted"/>
<dbReference type="PANTHER" id="PTHR30572:SF18">
    <property type="entry name" value="ABC-TYPE MACROLIDE FAMILY EXPORT SYSTEM PERMEASE COMPONENT 2"/>
    <property type="match status" value="1"/>
</dbReference>